<keyword evidence="2" id="KW-1185">Reference proteome</keyword>
<dbReference type="KEGG" id="etr:ETAE_0425"/>
<dbReference type="AlphaFoldDB" id="A0AAU8P7W5"/>
<dbReference type="EMBL" id="CP001135">
    <property type="protein sequence ID" value="ACY83272.1"/>
    <property type="molecule type" value="Genomic_DNA"/>
</dbReference>
<gene>
    <name evidence="1" type="ordered locus">ETAE_0425</name>
</gene>
<reference evidence="1 2" key="1">
    <citation type="journal article" date="2009" name="PLoS ONE">
        <title>Genome sequence of the versatile fish pathogen Edwardsiella tarda provides insights into its adaptation to broad host ranges and intracellular niches.</title>
        <authorList>
            <person name="Wang Q."/>
            <person name="Yang M."/>
            <person name="Xiao J."/>
            <person name="Wu H."/>
            <person name="Wang X."/>
            <person name="Lv Y."/>
            <person name="Xu L."/>
            <person name="Zheng H."/>
            <person name="Wang S."/>
            <person name="Zhao G."/>
            <person name="Liu Q."/>
            <person name="Zhang Y."/>
        </authorList>
    </citation>
    <scope>NUCLEOTIDE SEQUENCE [LARGE SCALE GENOMIC DNA]</scope>
    <source>
        <strain evidence="2">EIB202 / CCTCC M208068</strain>
    </source>
</reference>
<evidence type="ECO:0000313" key="2">
    <source>
        <dbReference type="Proteomes" id="UP000002634"/>
    </source>
</evidence>
<accession>A0AAU8P7W5</accession>
<protein>
    <submittedName>
        <fullName evidence="1">Uncharacterized protein</fullName>
    </submittedName>
</protein>
<sequence length="46" mass="5219">MRGYIRAHSLPHVTISAFFIQKIIITLLKNGADHPLYNDSTDAKNH</sequence>
<name>A0AAU8P7W5_EDWPI</name>
<proteinExistence type="predicted"/>
<evidence type="ECO:0000313" key="1">
    <source>
        <dbReference type="EMBL" id="ACY83272.1"/>
    </source>
</evidence>
<organism evidence="1 2">
    <name type="scientific">Edwardsiella piscicida</name>
    <dbReference type="NCBI Taxonomy" id="1263550"/>
    <lineage>
        <taxon>Bacteria</taxon>
        <taxon>Pseudomonadati</taxon>
        <taxon>Pseudomonadota</taxon>
        <taxon>Gammaproteobacteria</taxon>
        <taxon>Enterobacterales</taxon>
        <taxon>Hafniaceae</taxon>
        <taxon>Edwardsiella</taxon>
    </lineage>
</organism>
<dbReference type="Proteomes" id="UP000002634">
    <property type="component" value="Chromosome"/>
</dbReference>